<evidence type="ECO:0000259" key="8">
    <source>
        <dbReference type="PROSITE" id="PS50011"/>
    </source>
</evidence>
<protein>
    <recommendedName>
        <fullName evidence="8">Protein kinase domain-containing protein</fullName>
    </recommendedName>
</protein>
<feature type="region of interest" description="Disordered" evidence="7">
    <location>
        <begin position="356"/>
        <end position="479"/>
    </location>
</feature>
<feature type="compositionally biased region" description="Polar residues" evidence="7">
    <location>
        <begin position="1"/>
        <end position="10"/>
    </location>
</feature>
<sequence>MFASTPSSDYVSFRPIRRDPSASPSCRYNFSTPPRFAVESLVRDSPMLTPSPLRRHAPPSAEPMDMDDIFQSPAARPSSYTHHPPARPSRSHSHTDDMDDDFDNSHLAPSSSFSISRNMAPPTSPYTLLTPLRTPVKSSPRFPGTPDRPALSDKYVNTLSSASQGFAAGSKRKPTPNQCVTPPRPRARTPLQVASAKEQPEGDSSSVPFDRLAPLPAPRFSFRTPQSNTETDLHLKRQAETMTMLKISDLRHSDDESGYDSSPDIRAVRDDGQALFDGGSLARTPLHSAKGKGKGKSPALEMFIRTGQMNNEEVAEAISPGGHVTKRRARSRPVSAELLESAQGAAHAEFANQVPVVPPLSGPRSASSVAFPRRRRASTSSTSESESGSPVPRLRLTPGALPRIRTQSQAHTRGPLSRITSTGSATQFFGPSIPSPRPGKKKSKMGSIASPRRGTNLAATKEAYPATERPKASNRHSYCESPAMPSAWMWHERAASSPVSSPNCRKRDDSSEDEEDRFFSGPPDTSFSFSIASGTPSPKKRQKREAPPSPLQKKFRPRDSGIALYSSDEDCSGFHMLGGDPFLSSMPRASTSVSTVNSSEGDDHALITPGFGPSASSGWPGTEVNIVQPGDDSDDMGAFIYRTLTAGASKSAPGHNSPKRVPGTPQKKMKTAHLGQRPWQSAVASKIGFPEFDEDGPKGKGKGKGKPRKSLPAAFPVLGKENRASSKARIGHHLGRESVDMDTDNEDELSPSTTRQSKYDGLGLGRPSGVLPGFTRTSGEKGKPSWLTRRSSSGNFSSGSETPGSASATPTRLGAREWTLAPPRLPQAPTTPSSTATATANSPEATTRQLRSGVSAVPQPTPVRAPLFTRPQTHAHPARMPHGHTSPLRPTARGRLSLASGEEQPGRFDRDLIEVDEVGKGEFGRVMKVRYKDGAFAGRGKGGELYAVKKSKRFEGAKHRLRLREEVDILSSLSARGGHPSVLTYVDSWEEDETLYMQTELCALGNLAHFLQAYGRAYPKLDEGRVWRILAELSVGLCFIHDAGVIHLDIKPENVFIAGSGRFKIGDFGMASVWPRPPPPSDTIVSNAFEREGDKLYLAPEVLQGRYGKAADVFSLGMTILEAATNIVVPGQGESWHRLRQEDFSQVDNELESLTEELQALICGMMRTDPAVRVEIGAVASHPVVSRARAAMDDVRAAQGDVFAASPLGGGGSHFLDEILLRSRWAGDAMDTGY</sequence>
<comment type="caution">
    <text evidence="9">The sequence shown here is derived from an EMBL/GenBank/DDBJ whole genome shotgun (WGS) entry which is preliminary data.</text>
</comment>
<dbReference type="Gene3D" id="3.30.200.20">
    <property type="entry name" value="Phosphorylase Kinase, domain 1"/>
    <property type="match status" value="1"/>
</dbReference>
<evidence type="ECO:0000313" key="9">
    <source>
        <dbReference type="EMBL" id="KAH9832232.1"/>
    </source>
</evidence>
<keyword evidence="2 6" id="KW-0547">Nucleotide-binding</keyword>
<evidence type="ECO:0000313" key="10">
    <source>
        <dbReference type="Proteomes" id="UP000814176"/>
    </source>
</evidence>
<evidence type="ECO:0000256" key="6">
    <source>
        <dbReference type="PROSITE-ProRule" id="PRU10141"/>
    </source>
</evidence>
<dbReference type="Pfam" id="PF00069">
    <property type="entry name" value="Pkinase"/>
    <property type="match status" value="1"/>
</dbReference>
<keyword evidence="3" id="KW-0418">Kinase</keyword>
<feature type="compositionally biased region" description="Polar residues" evidence="7">
    <location>
        <begin position="523"/>
        <end position="536"/>
    </location>
</feature>
<keyword evidence="4 6" id="KW-0067">ATP-binding</keyword>
<feature type="region of interest" description="Disordered" evidence="7">
    <location>
        <begin position="494"/>
        <end position="558"/>
    </location>
</feature>
<dbReference type="InterPro" id="IPR050339">
    <property type="entry name" value="CC_SR_Kinase"/>
</dbReference>
<dbReference type="PROSITE" id="PS00108">
    <property type="entry name" value="PROTEIN_KINASE_ST"/>
    <property type="match status" value="1"/>
</dbReference>
<dbReference type="PANTHER" id="PTHR11042">
    <property type="entry name" value="EUKARYOTIC TRANSLATION INITIATION FACTOR 2-ALPHA KINASE EIF2-ALPHA KINASE -RELATED"/>
    <property type="match status" value="1"/>
</dbReference>
<dbReference type="InterPro" id="IPR000719">
    <property type="entry name" value="Prot_kinase_dom"/>
</dbReference>
<evidence type="ECO:0000256" key="1">
    <source>
        <dbReference type="ARBA" id="ARBA00022679"/>
    </source>
</evidence>
<dbReference type="EMBL" id="JADCUA010000022">
    <property type="protein sequence ID" value="KAH9832232.1"/>
    <property type="molecule type" value="Genomic_DNA"/>
</dbReference>
<accession>A0ABQ8K6J1</accession>
<feature type="compositionally biased region" description="Polar residues" evidence="7">
    <location>
        <begin position="107"/>
        <end position="117"/>
    </location>
</feature>
<dbReference type="Gene3D" id="1.10.510.10">
    <property type="entry name" value="Transferase(Phosphotransferase) domain 1"/>
    <property type="match status" value="1"/>
</dbReference>
<feature type="compositionally biased region" description="Polar residues" evidence="7">
    <location>
        <begin position="801"/>
        <end position="810"/>
    </location>
</feature>
<dbReference type="PROSITE" id="PS50011">
    <property type="entry name" value="PROTEIN_KINASE_DOM"/>
    <property type="match status" value="1"/>
</dbReference>
<dbReference type="RefSeq" id="XP_047775251.1">
    <property type="nucleotide sequence ID" value="XM_047924751.1"/>
</dbReference>
<feature type="domain" description="Protein kinase" evidence="8">
    <location>
        <begin position="912"/>
        <end position="1185"/>
    </location>
</feature>
<feature type="compositionally biased region" description="Polar residues" evidence="7">
    <location>
        <begin position="418"/>
        <end position="429"/>
    </location>
</feature>
<dbReference type="InterPro" id="IPR008271">
    <property type="entry name" value="Ser/Thr_kinase_AS"/>
</dbReference>
<gene>
    <name evidence="9" type="ORF">C8Q71DRAFT_778047</name>
</gene>
<dbReference type="InterPro" id="IPR011009">
    <property type="entry name" value="Kinase-like_dom_sf"/>
</dbReference>
<dbReference type="SUPFAM" id="SSF56112">
    <property type="entry name" value="Protein kinase-like (PK-like)"/>
    <property type="match status" value="1"/>
</dbReference>
<evidence type="ECO:0000256" key="3">
    <source>
        <dbReference type="ARBA" id="ARBA00022777"/>
    </source>
</evidence>
<feature type="compositionally biased region" description="Polar residues" evidence="7">
    <location>
        <begin position="22"/>
        <end position="32"/>
    </location>
</feature>
<dbReference type="SMART" id="SM00220">
    <property type="entry name" value="S_TKc"/>
    <property type="match status" value="1"/>
</dbReference>
<keyword evidence="1" id="KW-0808">Transferase</keyword>
<organism evidence="9 10">
    <name type="scientific">Rhodofomes roseus</name>
    <dbReference type="NCBI Taxonomy" id="34475"/>
    <lineage>
        <taxon>Eukaryota</taxon>
        <taxon>Fungi</taxon>
        <taxon>Dikarya</taxon>
        <taxon>Basidiomycota</taxon>
        <taxon>Agaricomycotina</taxon>
        <taxon>Agaricomycetes</taxon>
        <taxon>Polyporales</taxon>
        <taxon>Rhodofomes</taxon>
    </lineage>
</organism>
<reference evidence="9 10" key="1">
    <citation type="journal article" date="2021" name="Environ. Microbiol.">
        <title>Gene family expansions and transcriptome signatures uncover fungal adaptations to wood decay.</title>
        <authorList>
            <person name="Hage H."/>
            <person name="Miyauchi S."/>
            <person name="Viragh M."/>
            <person name="Drula E."/>
            <person name="Min B."/>
            <person name="Chaduli D."/>
            <person name="Navarro D."/>
            <person name="Favel A."/>
            <person name="Norest M."/>
            <person name="Lesage-Meessen L."/>
            <person name="Balint B."/>
            <person name="Merenyi Z."/>
            <person name="de Eugenio L."/>
            <person name="Morin E."/>
            <person name="Martinez A.T."/>
            <person name="Baldrian P."/>
            <person name="Stursova M."/>
            <person name="Martinez M.J."/>
            <person name="Novotny C."/>
            <person name="Magnuson J.K."/>
            <person name="Spatafora J.W."/>
            <person name="Maurice S."/>
            <person name="Pangilinan J."/>
            <person name="Andreopoulos W."/>
            <person name="LaButti K."/>
            <person name="Hundley H."/>
            <person name="Na H."/>
            <person name="Kuo A."/>
            <person name="Barry K."/>
            <person name="Lipzen A."/>
            <person name="Henrissat B."/>
            <person name="Riley R."/>
            <person name="Ahrendt S."/>
            <person name="Nagy L.G."/>
            <person name="Grigoriev I.V."/>
            <person name="Martin F."/>
            <person name="Rosso M.N."/>
        </authorList>
    </citation>
    <scope>NUCLEOTIDE SEQUENCE [LARGE SCALE GENOMIC DNA]</scope>
    <source>
        <strain evidence="9 10">CIRM-BRFM 1785</strain>
    </source>
</reference>
<evidence type="ECO:0000256" key="5">
    <source>
        <dbReference type="ARBA" id="ARBA00037982"/>
    </source>
</evidence>
<feature type="compositionally biased region" description="Acidic residues" evidence="7">
    <location>
        <begin position="740"/>
        <end position="749"/>
    </location>
</feature>
<evidence type="ECO:0000256" key="4">
    <source>
        <dbReference type="ARBA" id="ARBA00022840"/>
    </source>
</evidence>
<feature type="compositionally biased region" description="Low complexity" evidence="7">
    <location>
        <begin position="791"/>
        <end position="800"/>
    </location>
</feature>
<feature type="binding site" evidence="6">
    <location>
        <position position="950"/>
    </location>
    <ligand>
        <name>ATP</name>
        <dbReference type="ChEBI" id="CHEBI:30616"/>
    </ligand>
</feature>
<feature type="compositionally biased region" description="Low complexity" evidence="7">
    <location>
        <begin position="378"/>
        <end position="389"/>
    </location>
</feature>
<keyword evidence="10" id="KW-1185">Reference proteome</keyword>
<dbReference type="Proteomes" id="UP000814176">
    <property type="component" value="Unassembled WGS sequence"/>
</dbReference>
<feature type="region of interest" description="Disordered" evidence="7">
    <location>
        <begin position="648"/>
        <end position="864"/>
    </location>
</feature>
<evidence type="ECO:0000256" key="7">
    <source>
        <dbReference type="SAM" id="MobiDB-lite"/>
    </source>
</evidence>
<comment type="similarity">
    <text evidence="5">Belongs to the protein kinase superfamily. Ser/Thr protein kinase family. GCN2 subfamily.</text>
</comment>
<dbReference type="GeneID" id="72005483"/>
<feature type="compositionally biased region" description="Low complexity" evidence="7">
    <location>
        <begin position="125"/>
        <end position="135"/>
    </location>
</feature>
<feature type="compositionally biased region" description="Polar residues" evidence="7">
    <location>
        <begin position="155"/>
        <end position="164"/>
    </location>
</feature>
<feature type="compositionally biased region" description="Basic residues" evidence="7">
    <location>
        <begin position="699"/>
        <end position="709"/>
    </location>
</feature>
<dbReference type="PROSITE" id="PS00107">
    <property type="entry name" value="PROTEIN_KINASE_ATP"/>
    <property type="match status" value="1"/>
</dbReference>
<name>A0ABQ8K6J1_9APHY</name>
<feature type="compositionally biased region" description="Low complexity" evidence="7">
    <location>
        <begin position="828"/>
        <end position="847"/>
    </location>
</feature>
<proteinExistence type="inferred from homology"/>
<dbReference type="InterPro" id="IPR017441">
    <property type="entry name" value="Protein_kinase_ATP_BS"/>
</dbReference>
<evidence type="ECO:0000256" key="2">
    <source>
        <dbReference type="ARBA" id="ARBA00022741"/>
    </source>
</evidence>
<feature type="region of interest" description="Disordered" evidence="7">
    <location>
        <begin position="1"/>
        <end position="209"/>
    </location>
</feature>